<dbReference type="InterPro" id="IPR017868">
    <property type="entry name" value="Filamin/ABP280_repeat-like"/>
</dbReference>
<name>A0A9X0CU01_9CNID</name>
<dbReference type="InterPro" id="IPR014756">
    <property type="entry name" value="Ig_E-set"/>
</dbReference>
<dbReference type="GO" id="GO:0051015">
    <property type="term" value="F:actin filament binding"/>
    <property type="evidence" value="ECO:0007669"/>
    <property type="project" value="InterPro"/>
</dbReference>
<proteinExistence type="inferred from homology"/>
<dbReference type="Proteomes" id="UP001163046">
    <property type="component" value="Unassembled WGS sequence"/>
</dbReference>
<dbReference type="SUPFAM" id="SSF81296">
    <property type="entry name" value="E set domains"/>
    <property type="match status" value="1"/>
</dbReference>
<keyword evidence="2" id="KW-0677">Repeat</keyword>
<dbReference type="AlphaFoldDB" id="A0A9X0CU01"/>
<dbReference type="EMBL" id="MU826815">
    <property type="protein sequence ID" value="KAJ7375521.1"/>
    <property type="molecule type" value="Genomic_DNA"/>
</dbReference>
<dbReference type="PROSITE" id="PS50194">
    <property type="entry name" value="FILAMIN_REPEAT"/>
    <property type="match status" value="1"/>
</dbReference>
<evidence type="ECO:0000256" key="2">
    <source>
        <dbReference type="ARBA" id="ARBA00022737"/>
    </source>
</evidence>
<gene>
    <name evidence="4" type="ORF">OS493_040672</name>
</gene>
<dbReference type="GO" id="GO:0030036">
    <property type="term" value="P:actin cytoskeleton organization"/>
    <property type="evidence" value="ECO:0007669"/>
    <property type="project" value="InterPro"/>
</dbReference>
<dbReference type="InterPro" id="IPR044801">
    <property type="entry name" value="Filamin"/>
</dbReference>
<organism evidence="4 5">
    <name type="scientific">Desmophyllum pertusum</name>
    <dbReference type="NCBI Taxonomy" id="174260"/>
    <lineage>
        <taxon>Eukaryota</taxon>
        <taxon>Metazoa</taxon>
        <taxon>Cnidaria</taxon>
        <taxon>Anthozoa</taxon>
        <taxon>Hexacorallia</taxon>
        <taxon>Scleractinia</taxon>
        <taxon>Caryophylliina</taxon>
        <taxon>Caryophylliidae</taxon>
        <taxon>Desmophyllum</taxon>
    </lineage>
</organism>
<feature type="repeat" description="Filamin" evidence="3">
    <location>
        <begin position="1"/>
        <end position="67"/>
    </location>
</feature>
<evidence type="ECO:0000313" key="4">
    <source>
        <dbReference type="EMBL" id="KAJ7375521.1"/>
    </source>
</evidence>
<sequence>MVDARNAGRGKLTGKLKGVKYHTDVEVTDLKDGRYRCHYLVPQAGAYVLSLMWNGQHIPESPYKVTIRDAQVMKASSCFVEGNMLKEGAGATVGQSMGSASIARTRARDNCMYAARGPQRIASAQCSTTRTLRIKSWIGNGLLRNCFKGEFLVETKRAGPARSRSEFMGLEGPSRWKCTVDTSKESFYWSTNTTQPEEGALYNPIKWADQHIPGSSFDVRIVEL</sequence>
<comment type="caution">
    <text evidence="4">The sequence shown here is derived from an EMBL/GenBank/DDBJ whole genome shotgun (WGS) entry which is preliminary data.</text>
</comment>
<reference evidence="4" key="1">
    <citation type="submission" date="2023-01" db="EMBL/GenBank/DDBJ databases">
        <title>Genome assembly of the deep-sea coral Lophelia pertusa.</title>
        <authorList>
            <person name="Herrera S."/>
            <person name="Cordes E."/>
        </authorList>
    </citation>
    <scope>NUCLEOTIDE SEQUENCE</scope>
    <source>
        <strain evidence="4">USNM1676648</strain>
        <tissue evidence="4">Polyp</tissue>
    </source>
</reference>
<dbReference type="Pfam" id="PF00630">
    <property type="entry name" value="Filamin"/>
    <property type="match status" value="1"/>
</dbReference>
<evidence type="ECO:0000313" key="5">
    <source>
        <dbReference type="Proteomes" id="UP001163046"/>
    </source>
</evidence>
<dbReference type="InterPro" id="IPR013783">
    <property type="entry name" value="Ig-like_fold"/>
</dbReference>
<keyword evidence="5" id="KW-1185">Reference proteome</keyword>
<dbReference type="SMART" id="SM00557">
    <property type="entry name" value="IG_FLMN"/>
    <property type="match status" value="1"/>
</dbReference>
<dbReference type="Gene3D" id="2.60.40.10">
    <property type="entry name" value="Immunoglobulins"/>
    <property type="match status" value="2"/>
</dbReference>
<evidence type="ECO:0000256" key="3">
    <source>
        <dbReference type="PROSITE-ProRule" id="PRU00087"/>
    </source>
</evidence>
<dbReference type="PANTHER" id="PTHR38537:SF8">
    <property type="entry name" value="FILAMIN-A"/>
    <property type="match status" value="1"/>
</dbReference>
<evidence type="ECO:0000256" key="1">
    <source>
        <dbReference type="ARBA" id="ARBA00009238"/>
    </source>
</evidence>
<protein>
    <submittedName>
        <fullName evidence="4">Uncharacterized protein</fullName>
    </submittedName>
</protein>
<comment type="similarity">
    <text evidence="1">Belongs to the filamin family.</text>
</comment>
<dbReference type="InterPro" id="IPR001298">
    <property type="entry name" value="Filamin/ABP280_rpt"/>
</dbReference>
<dbReference type="PANTHER" id="PTHR38537">
    <property type="entry name" value="JITTERBUG, ISOFORM N"/>
    <property type="match status" value="1"/>
</dbReference>
<accession>A0A9X0CU01</accession>
<dbReference type="OrthoDB" id="6018813at2759"/>